<dbReference type="AlphaFoldDB" id="A0AA39KJ15"/>
<dbReference type="EMBL" id="JAQQBR010001833">
    <property type="protein sequence ID" value="KAK0163360.1"/>
    <property type="molecule type" value="Genomic_DNA"/>
</dbReference>
<reference evidence="2" key="1">
    <citation type="journal article" date="2023" name="bioRxiv">
        <title>Scaffold-level genome assemblies of two parasitoid biocontrol wasps reveal the parthenogenesis mechanism and an associated novel virus.</title>
        <authorList>
            <person name="Inwood S."/>
            <person name="Skelly J."/>
            <person name="Guhlin J."/>
            <person name="Harrop T."/>
            <person name="Goldson S."/>
            <person name="Dearden P."/>
        </authorList>
    </citation>
    <scope>NUCLEOTIDE SEQUENCE</scope>
    <source>
        <strain evidence="2">Lincoln</strain>
        <tissue evidence="2">Whole body</tissue>
    </source>
</reference>
<comment type="caution">
    <text evidence="2">The sequence shown here is derived from an EMBL/GenBank/DDBJ whole genome shotgun (WGS) entry which is preliminary data.</text>
</comment>
<protein>
    <submittedName>
        <fullName evidence="2">Uncharacterized protein</fullName>
    </submittedName>
</protein>
<feature type="region of interest" description="Disordered" evidence="1">
    <location>
        <begin position="86"/>
        <end position="106"/>
    </location>
</feature>
<evidence type="ECO:0000256" key="1">
    <source>
        <dbReference type="SAM" id="MobiDB-lite"/>
    </source>
</evidence>
<accession>A0AA39KJ15</accession>
<sequence length="138" mass="15736">MVDTLRSLSLTNVLRKLLLSAIRIQRIIRSITRSYHQQKNKKEVEKVMMATVEEKKRVVVGSKVSAIANIFQSKPQHEGIIHRPTTIHPESGFKEPTTPLKDSPTQVTVVRTESHVARFNNARALFEKLGEENKTNRP</sequence>
<organism evidence="2 3">
    <name type="scientific">Microctonus hyperodae</name>
    <name type="common">Parasitoid wasp</name>
    <dbReference type="NCBI Taxonomy" id="165561"/>
    <lineage>
        <taxon>Eukaryota</taxon>
        <taxon>Metazoa</taxon>
        <taxon>Ecdysozoa</taxon>
        <taxon>Arthropoda</taxon>
        <taxon>Hexapoda</taxon>
        <taxon>Insecta</taxon>
        <taxon>Pterygota</taxon>
        <taxon>Neoptera</taxon>
        <taxon>Endopterygota</taxon>
        <taxon>Hymenoptera</taxon>
        <taxon>Apocrita</taxon>
        <taxon>Ichneumonoidea</taxon>
        <taxon>Braconidae</taxon>
        <taxon>Euphorinae</taxon>
        <taxon>Microctonus</taxon>
    </lineage>
</organism>
<keyword evidence="3" id="KW-1185">Reference proteome</keyword>
<name>A0AA39KJ15_MICHY</name>
<proteinExistence type="predicted"/>
<dbReference type="Proteomes" id="UP001168972">
    <property type="component" value="Unassembled WGS sequence"/>
</dbReference>
<evidence type="ECO:0000313" key="2">
    <source>
        <dbReference type="EMBL" id="KAK0163360.1"/>
    </source>
</evidence>
<reference evidence="2" key="2">
    <citation type="submission" date="2023-03" db="EMBL/GenBank/DDBJ databases">
        <authorList>
            <person name="Inwood S.N."/>
            <person name="Skelly J.G."/>
            <person name="Guhlin J."/>
            <person name="Harrop T.W.R."/>
            <person name="Goldson S.G."/>
            <person name="Dearden P.K."/>
        </authorList>
    </citation>
    <scope>NUCLEOTIDE SEQUENCE</scope>
    <source>
        <strain evidence="2">Lincoln</strain>
        <tissue evidence="2">Whole body</tissue>
    </source>
</reference>
<gene>
    <name evidence="2" type="ORF">PV327_007050</name>
</gene>
<evidence type="ECO:0000313" key="3">
    <source>
        <dbReference type="Proteomes" id="UP001168972"/>
    </source>
</evidence>